<name>A0A1L9S770_9EURO</name>
<dbReference type="AlphaFoldDB" id="A0A1L9S770"/>
<feature type="region of interest" description="Disordered" evidence="1">
    <location>
        <begin position="1"/>
        <end position="47"/>
    </location>
</feature>
<evidence type="ECO:0000313" key="3">
    <source>
        <dbReference type="Proteomes" id="UP000184188"/>
    </source>
</evidence>
<gene>
    <name evidence="2" type="ORF">ASPZODRAFT_1252739</name>
</gene>
<proteinExistence type="predicted"/>
<accession>A0A1L9S770</accession>
<organism evidence="2 3">
    <name type="scientific">Penicilliopsis zonata CBS 506.65</name>
    <dbReference type="NCBI Taxonomy" id="1073090"/>
    <lineage>
        <taxon>Eukaryota</taxon>
        <taxon>Fungi</taxon>
        <taxon>Dikarya</taxon>
        <taxon>Ascomycota</taxon>
        <taxon>Pezizomycotina</taxon>
        <taxon>Eurotiomycetes</taxon>
        <taxon>Eurotiomycetidae</taxon>
        <taxon>Eurotiales</taxon>
        <taxon>Aspergillaceae</taxon>
        <taxon>Penicilliopsis</taxon>
    </lineage>
</organism>
<feature type="compositionally biased region" description="Polar residues" evidence="1">
    <location>
        <begin position="228"/>
        <end position="246"/>
    </location>
</feature>
<protein>
    <submittedName>
        <fullName evidence="2">Uncharacterized protein</fullName>
    </submittedName>
</protein>
<sequence length="252" mass="28196">MQPSGPPVAVAHPVHQPSGIAHRQRTSGPAVTNAHGPRLPNLNMGSTTSPPYHRTHAMAFDHQRNMSQHYLQTAQSQGIIIPAYSQAYPGYMQHLQHLQHQQHQQHQQQQQQTTHLSHGPPDSYHQMYMQGTGPQLGHIVTDQSTMYTQPYYHQLPYHHMQLAHGQQAMRMQVSSQPALDYRSIQNLSPSPSRSMGAGDNGKRRPLPSTHEFSAVIVDGSTPMRSARPQAQVQGELSKQTSSSQAWTLLKKR</sequence>
<reference evidence="3" key="1">
    <citation type="journal article" date="2017" name="Genome Biol.">
        <title>Comparative genomics reveals high biological diversity and specific adaptations in the industrially and medically important fungal genus Aspergillus.</title>
        <authorList>
            <person name="de Vries R.P."/>
            <person name="Riley R."/>
            <person name="Wiebenga A."/>
            <person name="Aguilar-Osorio G."/>
            <person name="Amillis S."/>
            <person name="Uchima C.A."/>
            <person name="Anderluh G."/>
            <person name="Asadollahi M."/>
            <person name="Askin M."/>
            <person name="Barry K."/>
            <person name="Battaglia E."/>
            <person name="Bayram O."/>
            <person name="Benocci T."/>
            <person name="Braus-Stromeyer S.A."/>
            <person name="Caldana C."/>
            <person name="Canovas D."/>
            <person name="Cerqueira G.C."/>
            <person name="Chen F."/>
            <person name="Chen W."/>
            <person name="Choi C."/>
            <person name="Clum A."/>
            <person name="Dos Santos R.A."/>
            <person name="Damasio A.R."/>
            <person name="Diallinas G."/>
            <person name="Emri T."/>
            <person name="Fekete E."/>
            <person name="Flipphi M."/>
            <person name="Freyberg S."/>
            <person name="Gallo A."/>
            <person name="Gournas C."/>
            <person name="Habgood R."/>
            <person name="Hainaut M."/>
            <person name="Harispe M.L."/>
            <person name="Henrissat B."/>
            <person name="Hilden K.S."/>
            <person name="Hope R."/>
            <person name="Hossain A."/>
            <person name="Karabika E."/>
            <person name="Karaffa L."/>
            <person name="Karanyi Z."/>
            <person name="Krasevec N."/>
            <person name="Kuo A."/>
            <person name="Kusch H."/>
            <person name="LaButti K."/>
            <person name="Lagendijk E.L."/>
            <person name="Lapidus A."/>
            <person name="Levasseur A."/>
            <person name="Lindquist E."/>
            <person name="Lipzen A."/>
            <person name="Logrieco A.F."/>
            <person name="MacCabe A."/>
            <person name="Maekelae M.R."/>
            <person name="Malavazi I."/>
            <person name="Melin P."/>
            <person name="Meyer V."/>
            <person name="Mielnichuk N."/>
            <person name="Miskei M."/>
            <person name="Molnar A.P."/>
            <person name="Mule G."/>
            <person name="Ngan C.Y."/>
            <person name="Orejas M."/>
            <person name="Orosz E."/>
            <person name="Ouedraogo J.P."/>
            <person name="Overkamp K.M."/>
            <person name="Park H.-S."/>
            <person name="Perrone G."/>
            <person name="Piumi F."/>
            <person name="Punt P.J."/>
            <person name="Ram A.F."/>
            <person name="Ramon A."/>
            <person name="Rauscher S."/>
            <person name="Record E."/>
            <person name="Riano-Pachon D.M."/>
            <person name="Robert V."/>
            <person name="Roehrig J."/>
            <person name="Ruller R."/>
            <person name="Salamov A."/>
            <person name="Salih N.S."/>
            <person name="Samson R.A."/>
            <person name="Sandor E."/>
            <person name="Sanguinetti M."/>
            <person name="Schuetze T."/>
            <person name="Sepcic K."/>
            <person name="Shelest E."/>
            <person name="Sherlock G."/>
            <person name="Sophianopoulou V."/>
            <person name="Squina F.M."/>
            <person name="Sun H."/>
            <person name="Susca A."/>
            <person name="Todd R.B."/>
            <person name="Tsang A."/>
            <person name="Unkles S.E."/>
            <person name="van de Wiele N."/>
            <person name="van Rossen-Uffink D."/>
            <person name="Oliveira J.V."/>
            <person name="Vesth T.C."/>
            <person name="Visser J."/>
            <person name="Yu J.-H."/>
            <person name="Zhou M."/>
            <person name="Andersen M.R."/>
            <person name="Archer D.B."/>
            <person name="Baker S.E."/>
            <person name="Benoit I."/>
            <person name="Brakhage A.A."/>
            <person name="Braus G.H."/>
            <person name="Fischer R."/>
            <person name="Frisvad J.C."/>
            <person name="Goldman G.H."/>
            <person name="Houbraken J."/>
            <person name="Oakley B."/>
            <person name="Pocsi I."/>
            <person name="Scazzocchio C."/>
            <person name="Seiboth B."/>
            <person name="vanKuyk P.A."/>
            <person name="Wortman J."/>
            <person name="Dyer P.S."/>
            <person name="Grigoriev I.V."/>
        </authorList>
    </citation>
    <scope>NUCLEOTIDE SEQUENCE [LARGE SCALE GENOMIC DNA]</scope>
    <source>
        <strain evidence="3">CBS 506.65</strain>
    </source>
</reference>
<feature type="compositionally biased region" description="Polar residues" evidence="1">
    <location>
        <begin position="183"/>
        <end position="193"/>
    </location>
</feature>
<dbReference type="GeneID" id="34607886"/>
<feature type="region of interest" description="Disordered" evidence="1">
    <location>
        <begin position="183"/>
        <end position="252"/>
    </location>
</feature>
<evidence type="ECO:0000256" key="1">
    <source>
        <dbReference type="SAM" id="MobiDB-lite"/>
    </source>
</evidence>
<keyword evidence="3" id="KW-1185">Reference proteome</keyword>
<dbReference type="VEuPathDB" id="FungiDB:ASPZODRAFT_1252739"/>
<dbReference type="EMBL" id="KV878355">
    <property type="protein sequence ID" value="OJJ43000.1"/>
    <property type="molecule type" value="Genomic_DNA"/>
</dbReference>
<dbReference type="RefSeq" id="XP_022577510.1">
    <property type="nucleotide sequence ID" value="XM_022721421.1"/>
</dbReference>
<feature type="region of interest" description="Disordered" evidence="1">
    <location>
        <begin position="96"/>
        <end position="124"/>
    </location>
</feature>
<evidence type="ECO:0000313" key="2">
    <source>
        <dbReference type="EMBL" id="OJJ43000.1"/>
    </source>
</evidence>
<feature type="compositionally biased region" description="Low complexity" evidence="1">
    <location>
        <begin position="96"/>
        <end position="116"/>
    </location>
</feature>
<dbReference type="Proteomes" id="UP000184188">
    <property type="component" value="Unassembled WGS sequence"/>
</dbReference>